<keyword evidence="7 8" id="KW-0103">Bromodomain</keyword>
<dbReference type="InterPro" id="IPR001487">
    <property type="entry name" value="Bromodomain"/>
</dbReference>
<dbReference type="SUPFAM" id="SSF47370">
    <property type="entry name" value="Bromodomain"/>
    <property type="match status" value="1"/>
</dbReference>
<accession>A0A4U0XSF6</accession>
<protein>
    <recommendedName>
        <fullName evidence="14">RING-type domain-containing protein</fullName>
    </recommendedName>
</protein>
<dbReference type="GO" id="GO:0004842">
    <property type="term" value="F:ubiquitin-protein transferase activity"/>
    <property type="evidence" value="ECO:0007669"/>
    <property type="project" value="InterPro"/>
</dbReference>
<evidence type="ECO:0000313" key="13">
    <source>
        <dbReference type="Proteomes" id="UP000309340"/>
    </source>
</evidence>
<keyword evidence="13" id="KW-1185">Reference proteome</keyword>
<evidence type="ECO:0000256" key="9">
    <source>
        <dbReference type="SAM" id="MobiDB-lite"/>
    </source>
</evidence>
<evidence type="ECO:0000256" key="6">
    <source>
        <dbReference type="ARBA" id="ARBA00022833"/>
    </source>
</evidence>
<feature type="region of interest" description="Disordered" evidence="9">
    <location>
        <begin position="455"/>
        <end position="478"/>
    </location>
</feature>
<dbReference type="AlphaFoldDB" id="A0A4U0XSF6"/>
<dbReference type="Pfam" id="PF00439">
    <property type="entry name" value="Bromodomain"/>
    <property type="match status" value="1"/>
</dbReference>
<dbReference type="Gene3D" id="1.20.120.1750">
    <property type="match status" value="1"/>
</dbReference>
<evidence type="ECO:0000256" key="5">
    <source>
        <dbReference type="ARBA" id="ARBA00022786"/>
    </source>
</evidence>
<dbReference type="GO" id="GO:0008270">
    <property type="term" value="F:zinc ion binding"/>
    <property type="evidence" value="ECO:0007669"/>
    <property type="project" value="UniProtKB-KW"/>
</dbReference>
<evidence type="ECO:0000256" key="7">
    <source>
        <dbReference type="ARBA" id="ARBA00023117"/>
    </source>
</evidence>
<proteinExistence type="predicted"/>
<keyword evidence="4" id="KW-0863">Zinc-finger</keyword>
<name>A0A4U0XSF6_9PEZI</name>
<evidence type="ECO:0000256" key="8">
    <source>
        <dbReference type="PROSITE-ProRule" id="PRU00035"/>
    </source>
</evidence>
<reference evidence="12 13" key="1">
    <citation type="submission" date="2017-03" db="EMBL/GenBank/DDBJ databases">
        <title>Genomes of endolithic fungi from Antarctica.</title>
        <authorList>
            <person name="Coleine C."/>
            <person name="Masonjones S."/>
            <person name="Stajich J.E."/>
        </authorList>
    </citation>
    <scope>NUCLEOTIDE SEQUENCE [LARGE SCALE GENOMIC DNA]</scope>
    <source>
        <strain evidence="12 13">CCFEE 5184</strain>
    </source>
</reference>
<dbReference type="CDD" id="cd22584">
    <property type="entry name" value="Rcat_RBR_unk"/>
    <property type="match status" value="1"/>
</dbReference>
<organism evidence="12 13">
    <name type="scientific">Friedmanniomyces simplex</name>
    <dbReference type="NCBI Taxonomy" id="329884"/>
    <lineage>
        <taxon>Eukaryota</taxon>
        <taxon>Fungi</taxon>
        <taxon>Dikarya</taxon>
        <taxon>Ascomycota</taxon>
        <taxon>Pezizomycotina</taxon>
        <taxon>Dothideomycetes</taxon>
        <taxon>Dothideomycetidae</taxon>
        <taxon>Mycosphaerellales</taxon>
        <taxon>Teratosphaeriaceae</taxon>
        <taxon>Friedmanniomyces</taxon>
    </lineage>
</organism>
<evidence type="ECO:0000256" key="2">
    <source>
        <dbReference type="ARBA" id="ARBA00022723"/>
    </source>
</evidence>
<feature type="region of interest" description="Disordered" evidence="9">
    <location>
        <begin position="357"/>
        <end position="443"/>
    </location>
</feature>
<dbReference type="PROSITE" id="PS50014">
    <property type="entry name" value="BROMODOMAIN_2"/>
    <property type="match status" value="1"/>
</dbReference>
<evidence type="ECO:0000313" key="12">
    <source>
        <dbReference type="EMBL" id="TKA80642.1"/>
    </source>
</evidence>
<keyword evidence="6" id="KW-0862">Zinc</keyword>
<dbReference type="OrthoDB" id="10009520at2759"/>
<feature type="domain" description="Bromo" evidence="10">
    <location>
        <begin position="168"/>
        <end position="238"/>
    </location>
</feature>
<evidence type="ECO:0000256" key="1">
    <source>
        <dbReference type="ARBA" id="ARBA00022679"/>
    </source>
</evidence>
<dbReference type="Proteomes" id="UP000309340">
    <property type="component" value="Unassembled WGS sequence"/>
</dbReference>
<evidence type="ECO:0000256" key="4">
    <source>
        <dbReference type="ARBA" id="ARBA00022771"/>
    </source>
</evidence>
<evidence type="ECO:0000259" key="11">
    <source>
        <dbReference type="PROSITE" id="PS51873"/>
    </source>
</evidence>
<dbReference type="GO" id="GO:0016567">
    <property type="term" value="P:protein ubiquitination"/>
    <property type="evidence" value="ECO:0007669"/>
    <property type="project" value="InterPro"/>
</dbReference>
<dbReference type="InterPro" id="IPR044066">
    <property type="entry name" value="TRIAD_supradom"/>
</dbReference>
<keyword evidence="3" id="KW-0677">Repeat</keyword>
<feature type="compositionally biased region" description="Basic and acidic residues" evidence="9">
    <location>
        <begin position="547"/>
        <end position="556"/>
    </location>
</feature>
<dbReference type="InterPro" id="IPR036427">
    <property type="entry name" value="Bromodomain-like_sf"/>
</dbReference>
<dbReference type="PROSITE" id="PS51873">
    <property type="entry name" value="TRIAD"/>
    <property type="match status" value="1"/>
</dbReference>
<dbReference type="GO" id="GO:0006325">
    <property type="term" value="P:chromatin organization"/>
    <property type="evidence" value="ECO:0007669"/>
    <property type="project" value="UniProtKB-ARBA"/>
</dbReference>
<keyword evidence="5" id="KW-0833">Ubl conjugation pathway</keyword>
<dbReference type="CDD" id="cd04369">
    <property type="entry name" value="Bromodomain"/>
    <property type="match status" value="1"/>
</dbReference>
<dbReference type="PRINTS" id="PR00503">
    <property type="entry name" value="BROMODOMAIN"/>
</dbReference>
<dbReference type="CDD" id="cd20335">
    <property type="entry name" value="BRcat_RBR"/>
    <property type="match status" value="1"/>
</dbReference>
<sequence length="556" mass="61136">MSVPMNLDTVLRNPLETGPWTLAPIPTSPPTTVANMDVVFRKPPTPPPPPRSCIICTDATDQLIKPCRTCTSDYCKECLTDMFKAATSDSSRMPPRCCTLLQIHTVDLPQQDADDYRSKFEEWITLNKTYCPSPSCSAFIPDRLLPPSEPTPTITLQSILTDVLSAVSDNPSARFFRGELHITELPGYTTVVARPMDLGMIQASVQALSYSSMDDLTKDMMLIVNNAKLYNGSQHPIAKTADQLFQKHLSELSQVTDKLVLLATGTKPLDHFTCPKCHIAICVTCKQIEHSGHPCDTTAQDHELAMLEQFRYKRCPLCRHAVKKMYGCSHMQCVCGAHWCYYCQQSIDECGGACEERAGSEEEEEEEDEEEEDEEDEDDDGLDEGSLEGADEEGEDGDVMPQPASVVVDQEEPSVNETAAQTTPEASPITAPPPPSQLSDDSIINLDAGGARRWAESGQDFGDEPEEDAGHQIWSCPHSFDPFTAPRDEHNHGDLSRMECNRCFARVRVTYPVRGILASTKMSIQKVLLAKRSKGPAGAGAAVSQPVHREEGKTGG</sequence>
<keyword evidence="1" id="KW-0808">Transferase</keyword>
<dbReference type="SUPFAM" id="SSF57850">
    <property type="entry name" value="RING/U-box"/>
    <property type="match status" value="1"/>
</dbReference>
<dbReference type="Gene3D" id="1.20.920.10">
    <property type="entry name" value="Bromodomain-like"/>
    <property type="match status" value="1"/>
</dbReference>
<feature type="domain" description="RING-type" evidence="11">
    <location>
        <begin position="49"/>
        <end position="358"/>
    </location>
</feature>
<evidence type="ECO:0000259" key="10">
    <source>
        <dbReference type="PROSITE" id="PS50014"/>
    </source>
</evidence>
<feature type="compositionally biased region" description="Acidic residues" evidence="9">
    <location>
        <begin position="361"/>
        <end position="398"/>
    </location>
</feature>
<dbReference type="SMART" id="SM00297">
    <property type="entry name" value="BROMO"/>
    <property type="match status" value="1"/>
</dbReference>
<dbReference type="EMBL" id="NAJQ01000066">
    <property type="protein sequence ID" value="TKA80642.1"/>
    <property type="molecule type" value="Genomic_DNA"/>
</dbReference>
<feature type="region of interest" description="Disordered" evidence="9">
    <location>
        <begin position="532"/>
        <end position="556"/>
    </location>
</feature>
<gene>
    <name evidence="12" type="ORF">B0A55_01857</name>
</gene>
<dbReference type="PANTHER" id="PTHR11685">
    <property type="entry name" value="RBR FAMILY RING FINGER AND IBR DOMAIN-CONTAINING"/>
    <property type="match status" value="1"/>
</dbReference>
<dbReference type="InterPro" id="IPR031127">
    <property type="entry name" value="E3_UB_ligase_RBR"/>
</dbReference>
<keyword evidence="2" id="KW-0479">Metal-binding</keyword>
<dbReference type="STRING" id="329884.A0A4U0XSF6"/>
<evidence type="ECO:0008006" key="14">
    <source>
        <dbReference type="Google" id="ProtNLM"/>
    </source>
</evidence>
<comment type="caution">
    <text evidence="12">The sequence shown here is derived from an EMBL/GenBank/DDBJ whole genome shotgun (WGS) entry which is preliminary data.</text>
</comment>
<evidence type="ECO:0000256" key="3">
    <source>
        <dbReference type="ARBA" id="ARBA00022737"/>
    </source>
</evidence>